<feature type="transmembrane region" description="Helical" evidence="9">
    <location>
        <begin position="430"/>
        <end position="452"/>
    </location>
</feature>
<feature type="transmembrane region" description="Helical" evidence="9">
    <location>
        <begin position="154"/>
        <end position="174"/>
    </location>
</feature>
<evidence type="ECO:0000256" key="5">
    <source>
        <dbReference type="ARBA" id="ARBA00022970"/>
    </source>
</evidence>
<dbReference type="GO" id="GO:0031090">
    <property type="term" value="C:organelle membrane"/>
    <property type="evidence" value="ECO:0007669"/>
    <property type="project" value="UniProtKB-ARBA"/>
</dbReference>
<keyword evidence="5" id="KW-0029">Amino-acid transport</keyword>
<dbReference type="PANTHER" id="PTHR22950">
    <property type="entry name" value="AMINO ACID TRANSPORTER"/>
    <property type="match status" value="1"/>
</dbReference>
<dbReference type="OMA" id="MEVAGEM"/>
<dbReference type="GO" id="GO:0015179">
    <property type="term" value="F:L-amino acid transmembrane transporter activity"/>
    <property type="evidence" value="ECO:0000318"/>
    <property type="project" value="GO_Central"/>
</dbReference>
<dbReference type="AlphaFoldDB" id="A0A1Y1IMN6"/>
<feature type="transmembrane region" description="Helical" evidence="9">
    <location>
        <begin position="236"/>
        <end position="256"/>
    </location>
</feature>
<evidence type="ECO:0000256" key="9">
    <source>
        <dbReference type="SAM" id="Phobius"/>
    </source>
</evidence>
<feature type="transmembrane region" description="Helical" evidence="9">
    <location>
        <begin position="404"/>
        <end position="424"/>
    </location>
</feature>
<evidence type="ECO:0000256" key="4">
    <source>
        <dbReference type="ARBA" id="ARBA00022692"/>
    </source>
</evidence>
<keyword evidence="4 9" id="KW-0812">Transmembrane</keyword>
<comment type="subcellular location">
    <subcellularLocation>
        <location evidence="1">Membrane</location>
        <topology evidence="1">Multi-pass membrane protein</topology>
    </subcellularLocation>
</comment>
<feature type="transmembrane region" description="Helical" evidence="9">
    <location>
        <begin position="83"/>
        <end position="102"/>
    </location>
</feature>
<organism evidence="11 12">
    <name type="scientific">Klebsormidium nitens</name>
    <name type="common">Green alga</name>
    <name type="synonym">Ulothrix nitens</name>
    <dbReference type="NCBI Taxonomy" id="105231"/>
    <lineage>
        <taxon>Eukaryota</taxon>
        <taxon>Viridiplantae</taxon>
        <taxon>Streptophyta</taxon>
        <taxon>Klebsormidiophyceae</taxon>
        <taxon>Klebsormidiales</taxon>
        <taxon>Klebsormidiaceae</taxon>
        <taxon>Klebsormidium</taxon>
    </lineage>
</organism>
<keyword evidence="12" id="KW-1185">Reference proteome</keyword>
<evidence type="ECO:0000256" key="8">
    <source>
        <dbReference type="SAM" id="MobiDB-lite"/>
    </source>
</evidence>
<dbReference type="Pfam" id="PF01490">
    <property type="entry name" value="Aa_trans"/>
    <property type="match status" value="1"/>
</dbReference>
<keyword evidence="3" id="KW-0813">Transport</keyword>
<accession>A0A1Y1IMN6</accession>
<evidence type="ECO:0000256" key="3">
    <source>
        <dbReference type="ARBA" id="ARBA00022448"/>
    </source>
</evidence>
<dbReference type="STRING" id="105231.A0A1Y1IMN6"/>
<evidence type="ECO:0000259" key="10">
    <source>
        <dbReference type="Pfam" id="PF01490"/>
    </source>
</evidence>
<feature type="transmembrane region" description="Helical" evidence="9">
    <location>
        <begin position="108"/>
        <end position="133"/>
    </location>
</feature>
<gene>
    <name evidence="11" type="ORF">KFL_005900020</name>
</gene>
<feature type="transmembrane region" description="Helical" evidence="9">
    <location>
        <begin position="276"/>
        <end position="296"/>
    </location>
</feature>
<feature type="region of interest" description="Disordered" evidence="8">
    <location>
        <begin position="1"/>
        <end position="45"/>
    </location>
</feature>
<dbReference type="GO" id="GO:0016020">
    <property type="term" value="C:membrane"/>
    <property type="evidence" value="ECO:0000318"/>
    <property type="project" value="GO_Central"/>
</dbReference>
<reference evidence="11 12" key="1">
    <citation type="journal article" date="2014" name="Nat. Commun.">
        <title>Klebsormidium flaccidum genome reveals primary factors for plant terrestrial adaptation.</title>
        <authorList>
            <person name="Hori K."/>
            <person name="Maruyama F."/>
            <person name="Fujisawa T."/>
            <person name="Togashi T."/>
            <person name="Yamamoto N."/>
            <person name="Seo M."/>
            <person name="Sato S."/>
            <person name="Yamada T."/>
            <person name="Mori H."/>
            <person name="Tajima N."/>
            <person name="Moriyama T."/>
            <person name="Ikeuchi M."/>
            <person name="Watanabe M."/>
            <person name="Wada H."/>
            <person name="Kobayashi K."/>
            <person name="Saito M."/>
            <person name="Masuda T."/>
            <person name="Sasaki-Sekimoto Y."/>
            <person name="Mashiguchi K."/>
            <person name="Awai K."/>
            <person name="Shimojima M."/>
            <person name="Masuda S."/>
            <person name="Iwai M."/>
            <person name="Nobusawa T."/>
            <person name="Narise T."/>
            <person name="Kondo S."/>
            <person name="Saito H."/>
            <person name="Sato R."/>
            <person name="Murakawa M."/>
            <person name="Ihara Y."/>
            <person name="Oshima-Yamada Y."/>
            <person name="Ohtaka K."/>
            <person name="Satoh M."/>
            <person name="Sonobe K."/>
            <person name="Ishii M."/>
            <person name="Ohtani R."/>
            <person name="Kanamori-Sato M."/>
            <person name="Honoki R."/>
            <person name="Miyazaki D."/>
            <person name="Mochizuki H."/>
            <person name="Umetsu J."/>
            <person name="Higashi K."/>
            <person name="Shibata D."/>
            <person name="Kamiya Y."/>
            <person name="Sato N."/>
            <person name="Nakamura Y."/>
            <person name="Tabata S."/>
            <person name="Ida S."/>
            <person name="Kurokawa K."/>
            <person name="Ohta H."/>
        </authorList>
    </citation>
    <scope>NUCLEOTIDE SEQUENCE [LARGE SCALE GENOMIC DNA]</scope>
    <source>
        <strain evidence="11 12">NIES-2285</strain>
    </source>
</reference>
<feature type="transmembrane region" description="Helical" evidence="9">
    <location>
        <begin position="464"/>
        <end position="487"/>
    </location>
</feature>
<sequence length="494" mass="53198">MERDGDALISDSAGAQIRHDEDGEAPKATGTKAGHHSRKEDKSPLLPKHYALEPLEVEYGGQPVGTKGTDLPDSGTASISSGVFNLSTTIVGAGIMALPATMKVLGLPLGLFIILAIGALTAYSIHLLLKYSLQRKCWTYSDLLEDAYPRVGRLALQIAVIINNTGILVVYLIIVADVLSGSGKGSEHHTGLLEEWAGGARWWNGRTVVVLVTLLTALGPLCCLKHIDSLHYTSAAAFGLAVVFVVILIIVTLIRLAEGRIGLPQLLPAFATWHDWLQLCSVVPVMANAFVCHFNVHPIYVELRDRSEARMARVVRASIGMCTAVYLLTASFGFLLFGSAIQGDVLSNFDTDLNIPFSAAVNDVVRLSYALHLLGVFPLIHYSFREVVDALLFSGAPPLAHSPVRFYGITVALLTLTFIGSAFVPNIWVAFEFTGATAAVSLGFTFPALIAWRWGAKMAGYRERYLVLTMISIGVLVTITGTLSNIIKLSTGQL</sequence>
<comment type="similarity">
    <text evidence="2">Belongs to the amino acid/polyamine transporter 2 family.</text>
</comment>
<feature type="transmembrane region" description="Helical" evidence="9">
    <location>
        <begin position="203"/>
        <end position="224"/>
    </location>
</feature>
<dbReference type="PANTHER" id="PTHR22950:SF458">
    <property type="entry name" value="SODIUM-COUPLED NEUTRAL AMINO ACID TRANSPORTER 11-RELATED"/>
    <property type="match status" value="1"/>
</dbReference>
<evidence type="ECO:0000256" key="7">
    <source>
        <dbReference type="ARBA" id="ARBA00023136"/>
    </source>
</evidence>
<evidence type="ECO:0000313" key="12">
    <source>
        <dbReference type="Proteomes" id="UP000054558"/>
    </source>
</evidence>
<protein>
    <submittedName>
        <fullName evidence="11">Amino acid transporter protein</fullName>
    </submittedName>
</protein>
<feature type="transmembrane region" description="Helical" evidence="9">
    <location>
        <begin position="317"/>
        <end position="341"/>
    </location>
</feature>
<dbReference type="InterPro" id="IPR013057">
    <property type="entry name" value="AA_transpt_TM"/>
</dbReference>
<evidence type="ECO:0000256" key="2">
    <source>
        <dbReference type="ARBA" id="ARBA00008066"/>
    </source>
</evidence>
<dbReference type="OrthoDB" id="28208at2759"/>
<evidence type="ECO:0000256" key="1">
    <source>
        <dbReference type="ARBA" id="ARBA00004141"/>
    </source>
</evidence>
<evidence type="ECO:0000313" key="11">
    <source>
        <dbReference type="EMBL" id="GAQ90016.1"/>
    </source>
</evidence>
<evidence type="ECO:0000256" key="6">
    <source>
        <dbReference type="ARBA" id="ARBA00022989"/>
    </source>
</evidence>
<name>A0A1Y1IMN6_KLENI</name>
<feature type="domain" description="Amino acid transporter transmembrane" evidence="10">
    <location>
        <begin position="76"/>
        <end position="482"/>
    </location>
</feature>
<dbReference type="EMBL" id="DF237539">
    <property type="protein sequence ID" value="GAQ90016.1"/>
    <property type="molecule type" value="Genomic_DNA"/>
</dbReference>
<keyword evidence="7 9" id="KW-0472">Membrane</keyword>
<proteinExistence type="inferred from homology"/>
<dbReference type="Proteomes" id="UP000054558">
    <property type="component" value="Unassembled WGS sequence"/>
</dbReference>
<keyword evidence="6 9" id="KW-1133">Transmembrane helix</keyword>
<dbReference type="GO" id="GO:0003333">
    <property type="term" value="P:amino acid transmembrane transport"/>
    <property type="evidence" value="ECO:0000318"/>
    <property type="project" value="GO_Central"/>
</dbReference>